<evidence type="ECO:0000256" key="2">
    <source>
        <dbReference type="SAM" id="MobiDB-lite"/>
    </source>
</evidence>
<dbReference type="AlphaFoldDB" id="A0A8T3DWD2"/>
<dbReference type="Gene3D" id="1.10.555.10">
    <property type="entry name" value="Rho GTPase activation protein"/>
    <property type="match status" value="1"/>
</dbReference>
<feature type="domain" description="Rho-GAP" evidence="3">
    <location>
        <begin position="220"/>
        <end position="421"/>
    </location>
</feature>
<dbReference type="PANTHER" id="PTHR12635">
    <property type="entry name" value="RHO-GTPASE-ACTIVATING PROTEIN 6 FAMILY MEMBER"/>
    <property type="match status" value="1"/>
</dbReference>
<dbReference type="Pfam" id="PF00620">
    <property type="entry name" value="RhoGAP"/>
    <property type="match status" value="1"/>
</dbReference>
<comment type="caution">
    <text evidence="4">The sequence shown here is derived from an EMBL/GenBank/DDBJ whole genome shotgun (WGS) entry which is preliminary data.</text>
</comment>
<proteinExistence type="predicted"/>
<evidence type="ECO:0000256" key="1">
    <source>
        <dbReference type="ARBA" id="ARBA00022468"/>
    </source>
</evidence>
<dbReference type="SMART" id="SM00324">
    <property type="entry name" value="RhoGAP"/>
    <property type="match status" value="1"/>
</dbReference>
<dbReference type="GO" id="GO:1902533">
    <property type="term" value="P:positive regulation of intracellular signal transduction"/>
    <property type="evidence" value="ECO:0007669"/>
    <property type="project" value="UniProtKB-ARBA"/>
</dbReference>
<protein>
    <recommendedName>
        <fullName evidence="3">Rho-GAP domain-containing protein</fullName>
    </recommendedName>
</protein>
<organism evidence="4 5">
    <name type="scientific">Albula goreensis</name>
    <dbReference type="NCBI Taxonomy" id="1534307"/>
    <lineage>
        <taxon>Eukaryota</taxon>
        <taxon>Metazoa</taxon>
        <taxon>Chordata</taxon>
        <taxon>Craniata</taxon>
        <taxon>Vertebrata</taxon>
        <taxon>Euteleostomi</taxon>
        <taxon>Actinopterygii</taxon>
        <taxon>Neopterygii</taxon>
        <taxon>Teleostei</taxon>
        <taxon>Albuliformes</taxon>
        <taxon>Albulidae</taxon>
        <taxon>Albula</taxon>
    </lineage>
</organism>
<dbReference type="FunFam" id="1.10.555.10:FF:000017">
    <property type="entry name" value="Rho GTPase activating protein 6"/>
    <property type="match status" value="1"/>
</dbReference>
<dbReference type="GO" id="GO:0007165">
    <property type="term" value="P:signal transduction"/>
    <property type="evidence" value="ECO:0007669"/>
    <property type="project" value="InterPro"/>
</dbReference>
<feature type="region of interest" description="Disordered" evidence="2">
    <location>
        <begin position="111"/>
        <end position="130"/>
    </location>
</feature>
<dbReference type="InterPro" id="IPR037863">
    <property type="entry name" value="RHOGAP6/36"/>
</dbReference>
<keyword evidence="1" id="KW-0343">GTPase activation</keyword>
<feature type="region of interest" description="Disordered" evidence="2">
    <location>
        <begin position="141"/>
        <end position="187"/>
    </location>
</feature>
<dbReference type="InterPro" id="IPR041852">
    <property type="entry name" value="ARHGAP6_RhoGAP"/>
</dbReference>
<feature type="compositionally biased region" description="Basic and acidic residues" evidence="2">
    <location>
        <begin position="111"/>
        <end position="128"/>
    </location>
</feature>
<keyword evidence="5" id="KW-1185">Reference proteome</keyword>
<sequence>MGDSVFLDRHISYLGDCTWISMSGARVQLQPVPVQRLSELERVRLQEVAFNRLLQDYDLGCHITIPRDGQNHKKSLRKKLDSLAKEKNKDKEFVPQAFGIPLWQVIANDRSQKQRQEPAQEGGARDPPDLVSSLLQFATKRPSKEFSSSNSSLGSTPETPSGSTSPNTPETAPRARRRGGMSVDSITDLDDSQSRLLEALQLSLPAGRSSKKEKHSDTKLSLNPIYRQVPRLVDSCCQHLERYGMQTVGIFRVGSSKKRVRQLRAEFDRGLEVLLDEDHSVHDVAALLKEFLRDLPDPLLTRELYMAFINTVLLDQEEQHSALQLLLSLLPPCNSDTLQRLLEFLSTVAARAHSTLNEDGQEINGNKMTSLNLATIFGPNLLRKQKSSDKEFSVQRSARAEESTAIIAVVQRMIASHEALFMVPADLQNEVLMSLLETDPDVVDYLLRRKASQWGSSEMLSSDEAFSLIGRRSSSDSNKASSGELSPYDNSSPVLAERFLQGERGCLGGDLLLHSPKRDGHGRATGPGSAAQTAEDEDMRIWEAWRAAVRSELKHPADTGSHGSVSRCDSCSPPAGISDQPGDRKQPEPWKQTSMGVAECQPHPSGIRNSSAQTDCGRGQLNPDLSPPHKELHYPESSCTEDLPQGSSLPEVPPLVIKPALRNTETPAPHVGDSRVTLTASTQASTLPPPGARTLQPGRGPLLCRSLGSQRQFLQTPAGSTETRDPLRPEWPDWQRDRWQVWQLLSLENTDTLPETLV</sequence>
<dbReference type="InterPro" id="IPR000198">
    <property type="entry name" value="RhoGAP_dom"/>
</dbReference>
<dbReference type="Proteomes" id="UP000829720">
    <property type="component" value="Unassembled WGS sequence"/>
</dbReference>
<feature type="region of interest" description="Disordered" evidence="2">
    <location>
        <begin position="554"/>
        <end position="653"/>
    </location>
</feature>
<evidence type="ECO:0000313" key="4">
    <source>
        <dbReference type="EMBL" id="KAI1898998.1"/>
    </source>
</evidence>
<dbReference type="GO" id="GO:0005856">
    <property type="term" value="C:cytoskeleton"/>
    <property type="evidence" value="ECO:0007669"/>
    <property type="project" value="UniProtKB-ARBA"/>
</dbReference>
<dbReference type="InterPro" id="IPR008936">
    <property type="entry name" value="Rho_GTPase_activation_prot"/>
</dbReference>
<dbReference type="OrthoDB" id="10024839at2759"/>
<feature type="region of interest" description="Disordered" evidence="2">
    <location>
        <begin position="472"/>
        <end position="491"/>
    </location>
</feature>
<dbReference type="EMBL" id="JAERUA010000006">
    <property type="protein sequence ID" value="KAI1898998.1"/>
    <property type="molecule type" value="Genomic_DNA"/>
</dbReference>
<gene>
    <name evidence="4" type="ORF">AGOR_G00078150</name>
</gene>
<dbReference type="PANTHER" id="PTHR12635:SF14">
    <property type="entry name" value="RHO GTPASE-ACTIVATING PROTEIN 6"/>
    <property type="match status" value="1"/>
</dbReference>
<evidence type="ECO:0000259" key="3">
    <source>
        <dbReference type="PROSITE" id="PS50238"/>
    </source>
</evidence>
<feature type="compositionally biased region" description="Polar residues" evidence="2">
    <location>
        <begin position="637"/>
        <end position="648"/>
    </location>
</feature>
<accession>A0A8T3DWD2</accession>
<dbReference type="CDD" id="cd04376">
    <property type="entry name" value="RhoGAP_ARHGAP6"/>
    <property type="match status" value="1"/>
</dbReference>
<dbReference type="SUPFAM" id="SSF48350">
    <property type="entry name" value="GTPase activation domain, GAP"/>
    <property type="match status" value="1"/>
</dbReference>
<feature type="compositionally biased region" description="Low complexity" evidence="2">
    <location>
        <begin position="151"/>
        <end position="171"/>
    </location>
</feature>
<feature type="region of interest" description="Disordered" evidence="2">
    <location>
        <begin position="510"/>
        <end position="537"/>
    </location>
</feature>
<evidence type="ECO:0000313" key="5">
    <source>
        <dbReference type="Proteomes" id="UP000829720"/>
    </source>
</evidence>
<dbReference type="GO" id="GO:0005096">
    <property type="term" value="F:GTPase activator activity"/>
    <property type="evidence" value="ECO:0007669"/>
    <property type="project" value="UniProtKB-KW"/>
</dbReference>
<name>A0A8T3DWD2_9TELE</name>
<reference evidence="4" key="1">
    <citation type="submission" date="2021-01" db="EMBL/GenBank/DDBJ databases">
        <authorList>
            <person name="Zahm M."/>
            <person name="Roques C."/>
            <person name="Cabau C."/>
            <person name="Klopp C."/>
            <person name="Donnadieu C."/>
            <person name="Jouanno E."/>
            <person name="Lampietro C."/>
            <person name="Louis A."/>
            <person name="Herpin A."/>
            <person name="Echchiki A."/>
            <person name="Berthelot C."/>
            <person name="Parey E."/>
            <person name="Roest-Crollius H."/>
            <person name="Braasch I."/>
            <person name="Postlethwait J."/>
            <person name="Bobe J."/>
            <person name="Montfort J."/>
            <person name="Bouchez O."/>
            <person name="Begum T."/>
            <person name="Mejri S."/>
            <person name="Adams A."/>
            <person name="Chen W.-J."/>
            <person name="Guiguen Y."/>
        </authorList>
    </citation>
    <scope>NUCLEOTIDE SEQUENCE</scope>
    <source>
        <tissue evidence="4">Blood</tissue>
    </source>
</reference>
<dbReference type="PROSITE" id="PS50238">
    <property type="entry name" value="RHOGAP"/>
    <property type="match status" value="1"/>
</dbReference>